<dbReference type="PANTHER" id="PTHR21600">
    <property type="entry name" value="MITOCHONDRIAL RNA PSEUDOURIDINE SYNTHASE"/>
    <property type="match status" value="1"/>
</dbReference>
<dbReference type="OrthoDB" id="424794at2759"/>
<keyword evidence="3" id="KW-1185">Reference proteome</keyword>
<accession>A0A6A4WTE4</accession>
<dbReference type="PANTHER" id="PTHR21600:SF40">
    <property type="entry name" value="PSEUDOURIDYLATE SYNTHASE RPUSD2"/>
    <property type="match status" value="1"/>
</dbReference>
<dbReference type="GO" id="GO:0000455">
    <property type="term" value="P:enzyme-directed rRNA pseudouridine synthesis"/>
    <property type="evidence" value="ECO:0007669"/>
    <property type="project" value="TreeGrafter"/>
</dbReference>
<feature type="transmembrane region" description="Helical" evidence="1">
    <location>
        <begin position="281"/>
        <end position="300"/>
    </location>
</feature>
<proteinExistence type="predicted"/>
<evidence type="ECO:0000313" key="2">
    <source>
        <dbReference type="EMBL" id="KAF0309273.1"/>
    </source>
</evidence>
<feature type="transmembrane region" description="Helical" evidence="1">
    <location>
        <begin position="256"/>
        <end position="275"/>
    </location>
</feature>
<name>A0A6A4WTE4_AMPAM</name>
<dbReference type="Proteomes" id="UP000440578">
    <property type="component" value="Unassembled WGS sequence"/>
</dbReference>
<feature type="transmembrane region" description="Helical" evidence="1">
    <location>
        <begin position="224"/>
        <end position="249"/>
    </location>
</feature>
<protein>
    <submittedName>
        <fullName evidence="2">RNA pseudouridylate synthase domain-containing protein 2</fullName>
    </submittedName>
</protein>
<sequence length="302" mass="34383">MTICTCLRKVYPYYFTFTTFTKGRWVGEKILDVFAREFRAHPAEEYERCIRAGTLTVNYQKVDVDHRLRHNDLLANVVHRHEVPITADPVPLVHMDDDIVVVDKPSSIPVSGRECLCARVRESSQVQRWWSGLGVGSQVSQHVHGPARRAALSPPLTLPQHASSAVWPTPPLSPHIDRRCLCSVLRLYFPAGHLCDYPPQSWMVFHHHYPLVPPYPSISCCSEFLLYLLSLYCVVSCWCFPAFPLSLVIWTSLFRLLSVSLLLSSFCTYLSYFPSASVHSSYVSILGIFLFGHSVLFYFLSC</sequence>
<comment type="caution">
    <text evidence="2">The sequence shown here is derived from an EMBL/GenBank/DDBJ whole genome shotgun (WGS) entry which is preliminary data.</text>
</comment>
<gene>
    <name evidence="2" type="primary">RPUSD2</name>
    <name evidence="2" type="ORF">FJT64_019593</name>
</gene>
<keyword evidence="1" id="KW-1133">Transmembrane helix</keyword>
<organism evidence="2 3">
    <name type="scientific">Amphibalanus amphitrite</name>
    <name type="common">Striped barnacle</name>
    <name type="synonym">Balanus amphitrite</name>
    <dbReference type="NCBI Taxonomy" id="1232801"/>
    <lineage>
        <taxon>Eukaryota</taxon>
        <taxon>Metazoa</taxon>
        <taxon>Ecdysozoa</taxon>
        <taxon>Arthropoda</taxon>
        <taxon>Crustacea</taxon>
        <taxon>Multicrustacea</taxon>
        <taxon>Cirripedia</taxon>
        <taxon>Thoracica</taxon>
        <taxon>Thoracicalcarea</taxon>
        <taxon>Balanomorpha</taxon>
        <taxon>Balanoidea</taxon>
        <taxon>Balanidae</taxon>
        <taxon>Amphibalaninae</taxon>
        <taxon>Amphibalanus</taxon>
    </lineage>
</organism>
<dbReference type="AlphaFoldDB" id="A0A6A4WTE4"/>
<evidence type="ECO:0000256" key="1">
    <source>
        <dbReference type="SAM" id="Phobius"/>
    </source>
</evidence>
<reference evidence="2 3" key="1">
    <citation type="submission" date="2019-07" db="EMBL/GenBank/DDBJ databases">
        <title>Draft genome assembly of a fouling barnacle, Amphibalanus amphitrite (Darwin, 1854): The first reference genome for Thecostraca.</title>
        <authorList>
            <person name="Kim W."/>
        </authorList>
    </citation>
    <scope>NUCLEOTIDE SEQUENCE [LARGE SCALE GENOMIC DNA]</scope>
    <source>
        <strain evidence="2">SNU_AA5</strain>
        <tissue evidence="2">Soma without cirri and trophi</tissue>
    </source>
</reference>
<dbReference type="InterPro" id="IPR050188">
    <property type="entry name" value="RluA_PseudoU_synthase"/>
</dbReference>
<dbReference type="EMBL" id="VIIS01000419">
    <property type="protein sequence ID" value="KAF0309273.1"/>
    <property type="molecule type" value="Genomic_DNA"/>
</dbReference>
<keyword evidence="1" id="KW-0472">Membrane</keyword>
<evidence type="ECO:0000313" key="3">
    <source>
        <dbReference type="Proteomes" id="UP000440578"/>
    </source>
</evidence>
<dbReference type="GO" id="GO:0009982">
    <property type="term" value="F:pseudouridine synthase activity"/>
    <property type="evidence" value="ECO:0007669"/>
    <property type="project" value="TreeGrafter"/>
</dbReference>
<keyword evidence="1" id="KW-0812">Transmembrane</keyword>